<dbReference type="EMBL" id="CP136594">
    <property type="protein sequence ID" value="WOE74207.1"/>
    <property type="molecule type" value="Genomic_DNA"/>
</dbReference>
<keyword evidence="1" id="KW-0812">Transmembrane</keyword>
<proteinExistence type="predicted"/>
<keyword evidence="4" id="KW-1185">Reference proteome</keyword>
<gene>
    <name evidence="3" type="ORF">RB602_10105</name>
</gene>
<dbReference type="RefSeq" id="WP_317080441.1">
    <property type="nucleotide sequence ID" value="NZ_CP136594.1"/>
</dbReference>
<dbReference type="Gene3D" id="1.20.5.160">
    <property type="entry name" value="Bacterial aa3 type cytochrome c oxidase subunit IV"/>
    <property type="match status" value="1"/>
</dbReference>
<organism evidence="3 4">
    <name type="scientific">Alterisphingorhabdus coralli</name>
    <dbReference type="NCBI Taxonomy" id="3071408"/>
    <lineage>
        <taxon>Bacteria</taxon>
        <taxon>Pseudomonadati</taxon>
        <taxon>Pseudomonadota</taxon>
        <taxon>Alphaproteobacteria</taxon>
        <taxon>Sphingomonadales</taxon>
        <taxon>Sphingomonadaceae</taxon>
        <taxon>Alterisphingorhabdus (ex Yan et al. 2024)</taxon>
    </lineage>
</organism>
<name>A0AA97HZU5_9SPHN</name>
<dbReference type="AlphaFoldDB" id="A0AA97HZU5"/>
<evidence type="ECO:0000313" key="3">
    <source>
        <dbReference type="EMBL" id="WOE74207.1"/>
    </source>
</evidence>
<dbReference type="Proteomes" id="UP001302429">
    <property type="component" value="Chromosome"/>
</dbReference>
<feature type="transmembrane region" description="Helical" evidence="1">
    <location>
        <begin position="23"/>
        <end position="43"/>
    </location>
</feature>
<dbReference type="InterPro" id="IPR036596">
    <property type="entry name" value="Cyt-C_aa3_sf"/>
</dbReference>
<reference evidence="3 4" key="1">
    <citation type="submission" date="2023-10" db="EMBL/GenBank/DDBJ databases">
        <title>Complete genome sequence of a Sphingomonadaceae bacterium.</title>
        <authorList>
            <person name="Yan C."/>
        </authorList>
    </citation>
    <scope>NUCLEOTIDE SEQUENCE [LARGE SCALE GENOMIC DNA]</scope>
    <source>
        <strain evidence="3 4">SCSIO 66989</strain>
    </source>
</reference>
<evidence type="ECO:0000259" key="2">
    <source>
        <dbReference type="Pfam" id="PF07835"/>
    </source>
</evidence>
<dbReference type="SUPFAM" id="SSF81469">
    <property type="entry name" value="Bacterial aa3 type cytochrome c oxidase subunit IV"/>
    <property type="match status" value="1"/>
</dbReference>
<keyword evidence="1" id="KW-1133">Transmembrane helix</keyword>
<keyword evidence="1" id="KW-0472">Membrane</keyword>
<dbReference type="KEGG" id="acoa:RB602_10105"/>
<sequence length="44" mass="4851">MPDMTSGNDMEFANKTYEGFTSFVKWGTIVSAIVTIFVVMLIAS</sequence>
<protein>
    <submittedName>
        <fullName evidence="3">Aa3-type cytochrome c oxidase subunit IV</fullName>
    </submittedName>
</protein>
<evidence type="ECO:0000256" key="1">
    <source>
        <dbReference type="SAM" id="Phobius"/>
    </source>
</evidence>
<accession>A0AA97HZU5</accession>
<dbReference type="InterPro" id="IPR012422">
    <property type="entry name" value="Cyt_c_oxidase_su4_bac-aa3"/>
</dbReference>
<feature type="domain" description="Cytochrome c oxidase subunit IV bacterial aa3 type" evidence="2">
    <location>
        <begin position="7"/>
        <end position="41"/>
    </location>
</feature>
<evidence type="ECO:0000313" key="4">
    <source>
        <dbReference type="Proteomes" id="UP001302429"/>
    </source>
</evidence>
<dbReference type="Pfam" id="PF07835">
    <property type="entry name" value="COX4_pro_2"/>
    <property type="match status" value="1"/>
</dbReference>